<comment type="caution">
    <text evidence="1">The sequence shown here is derived from an EMBL/GenBank/DDBJ whole genome shotgun (WGS) entry which is preliminary data.</text>
</comment>
<organism evidence="1 2">
    <name type="scientific">Aphanomyces astaci</name>
    <name type="common">Crayfish plague agent</name>
    <dbReference type="NCBI Taxonomy" id="112090"/>
    <lineage>
        <taxon>Eukaryota</taxon>
        <taxon>Sar</taxon>
        <taxon>Stramenopiles</taxon>
        <taxon>Oomycota</taxon>
        <taxon>Saprolegniomycetes</taxon>
        <taxon>Saprolegniales</taxon>
        <taxon>Verrucalvaceae</taxon>
        <taxon>Aphanomyces</taxon>
    </lineage>
</organism>
<gene>
    <name evidence="1" type="ORF">AaE_000151</name>
</gene>
<dbReference type="AlphaFoldDB" id="A0A6A5AZS3"/>
<dbReference type="Proteomes" id="UP000469452">
    <property type="component" value="Unassembled WGS sequence"/>
</dbReference>
<evidence type="ECO:0000313" key="1">
    <source>
        <dbReference type="EMBL" id="KAF0776149.1"/>
    </source>
</evidence>
<dbReference type="EMBL" id="VJMI01000315">
    <property type="protein sequence ID" value="KAF0776149.1"/>
    <property type="molecule type" value="Genomic_DNA"/>
</dbReference>
<proteinExistence type="predicted"/>
<sequence>MVSDQLEYTVWQALAAVDLFLSNRVPDLYNNPGALEILCGQEATRWEDVLTDWSLLKVVSRLAPALRAMNLPTYMLDAIEFLADSVLNNSPDIDPICDDLTHCILSPAWDKAHVEA</sequence>
<reference evidence="1 2" key="1">
    <citation type="submission" date="2019-06" db="EMBL/GenBank/DDBJ databases">
        <title>Genomics analysis of Aphanomyces spp. identifies a new class of oomycete effector associated with host adaptation.</title>
        <authorList>
            <person name="Gaulin E."/>
        </authorList>
    </citation>
    <scope>NUCLEOTIDE SEQUENCE [LARGE SCALE GENOMIC DNA]</scope>
    <source>
        <strain evidence="1 2">E</strain>
    </source>
</reference>
<dbReference type="VEuPathDB" id="FungiDB:H257_11903"/>
<protein>
    <submittedName>
        <fullName evidence="1">Uncharacterized protein</fullName>
    </submittedName>
</protein>
<name>A0A6A5AZS3_APHAT</name>
<accession>A0A6A5AZS3</accession>
<evidence type="ECO:0000313" key="2">
    <source>
        <dbReference type="Proteomes" id="UP000469452"/>
    </source>
</evidence>